<dbReference type="GO" id="GO:0016020">
    <property type="term" value="C:membrane"/>
    <property type="evidence" value="ECO:0007669"/>
    <property type="project" value="TreeGrafter"/>
</dbReference>
<name>A0A2H3NP93_9BACT</name>
<evidence type="ECO:0000256" key="4">
    <source>
        <dbReference type="ARBA" id="ARBA00022670"/>
    </source>
</evidence>
<keyword evidence="6 9" id="KW-0720">Serine protease</keyword>
<evidence type="ECO:0000259" key="13">
    <source>
        <dbReference type="Pfam" id="PF06119"/>
    </source>
</evidence>
<dbReference type="OrthoDB" id="9798386at2"/>
<evidence type="ECO:0000256" key="11">
    <source>
        <dbReference type="SAM" id="MobiDB-lite"/>
    </source>
</evidence>
<organism evidence="16 17">
    <name type="scientific">Longimonas halophila</name>
    <dbReference type="NCBI Taxonomy" id="1469170"/>
    <lineage>
        <taxon>Bacteria</taxon>
        <taxon>Pseudomonadati</taxon>
        <taxon>Rhodothermota</taxon>
        <taxon>Rhodothermia</taxon>
        <taxon>Rhodothermales</taxon>
        <taxon>Salisaetaceae</taxon>
        <taxon>Longimonas</taxon>
    </lineage>
</organism>
<protein>
    <recommendedName>
        <fullName evidence="18">Choice-of-anchor D domain-containing protein</fullName>
    </recommendedName>
</protein>
<evidence type="ECO:0000256" key="6">
    <source>
        <dbReference type="ARBA" id="ARBA00022825"/>
    </source>
</evidence>
<feature type="region of interest" description="Disordered" evidence="11">
    <location>
        <begin position="2033"/>
        <end position="2054"/>
    </location>
</feature>
<dbReference type="PANTHER" id="PTHR42884">
    <property type="entry name" value="PROPROTEIN CONVERTASE SUBTILISIN/KEXIN-RELATED"/>
    <property type="match status" value="1"/>
</dbReference>
<feature type="domain" description="Peptidase S8/S53" evidence="12">
    <location>
        <begin position="230"/>
        <end position="510"/>
    </location>
</feature>
<evidence type="ECO:0000256" key="5">
    <source>
        <dbReference type="ARBA" id="ARBA00022801"/>
    </source>
</evidence>
<dbReference type="PROSITE" id="PS00138">
    <property type="entry name" value="SUBTILASE_SER"/>
    <property type="match status" value="1"/>
</dbReference>
<dbReference type="InterPro" id="IPR023827">
    <property type="entry name" value="Peptidase_S8_Asp-AS"/>
</dbReference>
<feature type="domain" description="HYDIN/VesB/CFA65-like Ig-like" evidence="15">
    <location>
        <begin position="1865"/>
        <end position="1962"/>
    </location>
</feature>
<dbReference type="InterPro" id="IPR026444">
    <property type="entry name" value="Secre_tail"/>
</dbReference>
<dbReference type="InterPro" id="IPR053879">
    <property type="entry name" value="HYDIN_VesB_CFA65-like_Ig"/>
</dbReference>
<dbReference type="InterPro" id="IPR036852">
    <property type="entry name" value="Peptidase_S8/S53_dom_sf"/>
</dbReference>
<dbReference type="Pfam" id="PF07610">
    <property type="entry name" value="DUF1573"/>
    <property type="match status" value="1"/>
</dbReference>
<comment type="subcellular location">
    <subcellularLocation>
        <location evidence="1">Cell projection</location>
        <location evidence="1">Cilium</location>
    </subcellularLocation>
    <subcellularLocation>
        <location evidence="2">Cytoplasm</location>
    </subcellularLocation>
</comment>
<evidence type="ECO:0000256" key="1">
    <source>
        <dbReference type="ARBA" id="ARBA00004138"/>
    </source>
</evidence>
<feature type="domain" description="NIDO" evidence="13">
    <location>
        <begin position="2119"/>
        <end position="2176"/>
    </location>
</feature>
<comment type="similarity">
    <text evidence="9 10">Belongs to the peptidase S8 family.</text>
</comment>
<evidence type="ECO:0000259" key="15">
    <source>
        <dbReference type="Pfam" id="PF22544"/>
    </source>
</evidence>
<feature type="domain" description="HYDIN/VesB/CFA65-like Ig-like" evidence="15">
    <location>
        <begin position="1420"/>
        <end position="1516"/>
    </location>
</feature>
<dbReference type="NCBIfam" id="TIGR04183">
    <property type="entry name" value="Por_Secre_tail"/>
    <property type="match status" value="1"/>
</dbReference>
<dbReference type="GO" id="GO:0005737">
    <property type="term" value="C:cytoplasm"/>
    <property type="evidence" value="ECO:0007669"/>
    <property type="project" value="UniProtKB-SubCell"/>
</dbReference>
<dbReference type="Pfam" id="PF00082">
    <property type="entry name" value="Peptidase_S8"/>
    <property type="match status" value="1"/>
</dbReference>
<evidence type="ECO:0000259" key="12">
    <source>
        <dbReference type="Pfam" id="PF00082"/>
    </source>
</evidence>
<dbReference type="PROSITE" id="PS51892">
    <property type="entry name" value="SUBTILASE"/>
    <property type="match status" value="1"/>
</dbReference>
<dbReference type="InterPro" id="IPR013783">
    <property type="entry name" value="Ig-like_fold"/>
</dbReference>
<dbReference type="InterPro" id="IPR000209">
    <property type="entry name" value="Peptidase_S8/S53_dom"/>
</dbReference>
<evidence type="ECO:0000313" key="16">
    <source>
        <dbReference type="EMBL" id="PEN08685.1"/>
    </source>
</evidence>
<feature type="region of interest" description="Disordered" evidence="11">
    <location>
        <begin position="713"/>
        <end position="734"/>
    </location>
</feature>
<evidence type="ECO:0000256" key="8">
    <source>
        <dbReference type="ARBA" id="ARBA00023273"/>
    </source>
</evidence>
<proteinExistence type="inferred from homology"/>
<dbReference type="Proteomes" id="UP000221024">
    <property type="component" value="Unassembled WGS sequence"/>
</dbReference>
<dbReference type="SUPFAM" id="SSF52743">
    <property type="entry name" value="Subtilisin-like"/>
    <property type="match status" value="1"/>
</dbReference>
<feature type="active site" description="Charge relay system" evidence="9">
    <location>
        <position position="299"/>
    </location>
</feature>
<evidence type="ECO:0008006" key="18">
    <source>
        <dbReference type="Google" id="ProtNLM"/>
    </source>
</evidence>
<reference evidence="16 17" key="1">
    <citation type="submission" date="2017-10" db="EMBL/GenBank/DDBJ databases">
        <title>Draft genome of Longimonas halophila.</title>
        <authorList>
            <person name="Goh K.M."/>
            <person name="Shamsir M.S."/>
            <person name="Lim S.W."/>
        </authorList>
    </citation>
    <scope>NUCLEOTIDE SEQUENCE [LARGE SCALE GENOMIC DNA]</scope>
    <source>
        <strain evidence="16 17">KCTC 42399</strain>
    </source>
</reference>
<evidence type="ECO:0000256" key="7">
    <source>
        <dbReference type="ARBA" id="ARBA00023069"/>
    </source>
</evidence>
<dbReference type="Gene3D" id="3.40.50.200">
    <property type="entry name" value="Peptidase S8/S53 domain"/>
    <property type="match status" value="1"/>
</dbReference>
<gene>
    <name evidence="16" type="ORF">CRI93_02700</name>
</gene>
<dbReference type="PRINTS" id="PR00723">
    <property type="entry name" value="SUBTILISIN"/>
</dbReference>
<dbReference type="NCBIfam" id="NF012200">
    <property type="entry name" value="choice_anch_D"/>
    <property type="match status" value="3"/>
</dbReference>
<comment type="caution">
    <text evidence="16">The sequence shown here is derived from an EMBL/GenBank/DDBJ whole genome shotgun (WGS) entry which is preliminary data.</text>
</comment>
<dbReference type="Pfam" id="PF22544">
    <property type="entry name" value="HYDIN_VesB_CFA65-like_Ig"/>
    <property type="match status" value="2"/>
</dbReference>
<keyword evidence="3" id="KW-0963">Cytoplasm</keyword>
<feature type="active site" description="Charge relay system" evidence="9">
    <location>
        <position position="239"/>
    </location>
</feature>
<keyword evidence="17" id="KW-1185">Reference proteome</keyword>
<evidence type="ECO:0000256" key="2">
    <source>
        <dbReference type="ARBA" id="ARBA00004496"/>
    </source>
</evidence>
<dbReference type="Pfam" id="PF06119">
    <property type="entry name" value="NIDO"/>
    <property type="match status" value="1"/>
</dbReference>
<evidence type="ECO:0000256" key="9">
    <source>
        <dbReference type="PROSITE-ProRule" id="PRU01240"/>
    </source>
</evidence>
<keyword evidence="7" id="KW-0969">Cilium</keyword>
<feature type="domain" description="Secretion system C-terminal sorting" evidence="14">
    <location>
        <begin position="2770"/>
        <end position="2846"/>
    </location>
</feature>
<dbReference type="InterPro" id="IPR015500">
    <property type="entry name" value="Peptidase_S8_subtilisin-rel"/>
</dbReference>
<evidence type="ECO:0000259" key="14">
    <source>
        <dbReference type="Pfam" id="PF18962"/>
    </source>
</evidence>
<evidence type="ECO:0000256" key="3">
    <source>
        <dbReference type="ARBA" id="ARBA00022490"/>
    </source>
</evidence>
<evidence type="ECO:0000256" key="10">
    <source>
        <dbReference type="RuleBase" id="RU003355"/>
    </source>
</evidence>
<evidence type="ECO:0000313" key="17">
    <source>
        <dbReference type="Proteomes" id="UP000221024"/>
    </source>
</evidence>
<sequence>MDHWNDTDPSHNGTGPPEGHMAAMWDWIQSSAARAWPVMMALFLLAPTAWGQALNHDAPSDALVNGVFHVKVSESAKSGISLSNAGDVAQMGISSIDALSAQFDAQRIERMFPTDQRHAERHAKWGLDRWYRVYLAEDAESITRSAVSAFHADANVEMADHVLKKQQVGTRAERTERVRALVENVEQGRLDVTNDPLYEDQWHFNNTGQTGGTPDADIDLPEAHDIEMGGSEVIVQVIDSGIELDHPDMQGSYWINPCEEEDGTDTCGNGYVDDIYGYNFADGTANPEIVDPSQEGNSHGLHVSGTIAARNNNNEGVASVAGGDGTADSGVRIMTGLTFGSSVTGFAEALIYGADNGAIISNNSWGYTSPGVFEQPLLDAIDYFVAEAGGPDAPMDGGIVVVAAGNSDSDDEWYPGYYEPAFTVAGTQHNDDKYSGSNFGDWVDISAPTGEAFDHPTISTIHTSQGTYGGDIWVGTSMSAPHVAGAAALIASNEPGFTAEQVEARLVGTGDETIADEPIGPRVNAFAALSAEDTPPDPITDLTVVTPNNITPGAVVNLQWTATGEAGNEGTATGYDLRYSTDGPIDSEAAFDAATPIEGLPAPQEAGETESFTAEGLPFEEEVYFSIKAIDALGNSSDLSNSPSANTGPAPELAFSPASVDASLEINSTTTTSLTVENTGSAGSTLEYSFPSIAAQNLLSQSGIETNDTSSLGLTRNFSKGEDPNAGAGHPVLLGAGGPDEFGYRWIDSNEPGGPSFNWTDITGEGTSVTLGDDDSETVSLPFSFDFYGETKEEVTIGSNGYLTFGADGTDFSNDEIPNTDDPNDIIAPFWDDLDPSSGGSVHYLADGNQFIVQYTDIPFFGGDGSNTFQVILNSNGAVRYQYLSMTPAQEATVGVENAEGLDGLQVAFNTSYVEDGLAVDIAAVPDFIADVSPASGSLSSGSSDDITVTLDATGVGAGDYENTLPLASNDPNAATSVIPFNVSVTAGPPEIAVDPAEIAFDPVLENGEATASFTVNNTGGEDLEITSIESDSDQFAVDVETPITVAFDDAPVSIPVTFAPTSVGTFDAAVTVASNADNAPETTVSVSGEGLEAPEIAVDPDAFDVTVDLGSIAERTLSVSNSGGNDLEYEAVFSTNGEDVEPSAVAAPFAGRTSSANADAFQASGNARPAGQQPYQASDYIYQVDDGSSEDAIGLTDGGDVMWMNAFEVVDGATTITSIASAWGASGQEGVPEGRVAEFLLYEDPNDDGDPSDAVLLDRVEVTVESPHTDEFTEASIAPTQVEGVFFVAALYVDQGADEFPAPQDQDTSEGASWVVGSSAPNSFDAEDLGANDVPPANVDDVDLPGNWLLRADAGAPIVAVAPNEGTVEPGGSQDLTVTFDGTASDPGNYEGNISLFSNDFANSPLDVPVELFIDAGPPQIVLDPRTLEFDERLVGSTGTLTFDITNLGSDTLEVANITSAADDFTPLTTSAGPLAYNETAEIEVEFTPSETGVRVGTIAIESNAENKPTAEVAVVGEGLAAPSIAADPESFDVTVPFEETLEETLLVSNAGEGELEYEVNIVGGAANLAPSAVSAPYSADAATQHTGNADLLASDTPSRAGLMSAAPYQASDFVYQLDDGSSENALGTQGGGDILWLNAFETVEEATVIDNLGSAWASSEGSGFPEGGPAELLIYNDPNNDGDPSDAVLLQSVETTVEAPHTDTFTTEEIAPVEVEGVFFVAAIYRDHADGEFPAPLDESSSPQGASWTVLAGPNALDVEDLPNNGLFGNNDELGIPGNWLLRADGFSEVEGEPGVRPLPADAVTVEPNEGTVTPDGEQELAITFNGDIQPGPYTGSIRILNNDPLQSVLDVPVDMLVDAGPPEVALDPESLTFDGTLVGASRTLTFEISNAGGNPLIIDSVTSDSEDFIIEDDLAFDVRDDTTEVSVEFAPTAVGTRSGVITLQTNIGEDETVTLPVEGEGLVPPALALNPDVLQNVQQTNTQEDVPLTISNDGDSGSTLNYSFPAFAAQNVLSQPGVERNNTSSVVNGTRSFEKGDADPHAGQGHPVQLGAGGPDGFGYRWIDSNEFGGPSFEWVDISENENAVALDLTDDFLGTPSVEVDLPFEFDFYGEAKTSVRVDNNGFLFFDSPSGNYFINQEIPTPGAPNGIVAPFWVDLNPDAGGNVYVYDDSENNRFIVQYNEVPPFALGETEDAYTFQIILTAEGMIRYQYLDMDGPTSGATVGVENADGSDGLQVAFGTDYIENNLAVDIAFVPQFIANVEPASGSIGSGESESVQVTFDSEGLDVGVYGQEGRFGLGVSTNDPRATFGYTPAVLSVVGENGPTIADAPADQELTLGGAPFEVDLSTVFTDPIGDGLEYSIEASNPALVDAALEGSTLTVTPTGAGISTVSIAASNADGEARAEFAATVGQLAVDVSRDFGGQAADATNYRLVALPGDISLPMSDVVAGEVGLDWQAYWDNGADADALVQYDGTETFTFEPGRGFWLTGQSAWEHQGEYNAIELDRPDGRVAVPLHDGWNIVSNPMGMDLDWAAVEALNEGSFQPLWAFNGAFSESETLGSAMSGEAYYFLNDGGLNELVLQPGEEQPEPPSETAGAATPDTDPLISMAATLVDRPDVTSTVQLGVTESSATAKPLVGPPSAFEAVSLRIQPDADDQALASAETQPPLMRSQRTMSGEGETFTLTLRTQAEGPVEIRFSDLTALNGREAALLHPSAGTTYDLSTNSTVTLEPDSDEITLRVAIGTQAFVDGAVDEVLPTELTLTAYPNPVQSQATVQYTLTEAEDVRFEVYDMLGRRVATLTNERKQAGVHEVPFDASQLASGVYFGRLHVGGQTLTQKITVVR</sequence>
<dbReference type="GO" id="GO:0004252">
    <property type="term" value="F:serine-type endopeptidase activity"/>
    <property type="evidence" value="ECO:0007669"/>
    <property type="project" value="UniProtKB-UniRule"/>
</dbReference>
<dbReference type="PANTHER" id="PTHR42884:SF14">
    <property type="entry name" value="NEUROENDOCRINE CONVERTASE 1"/>
    <property type="match status" value="1"/>
</dbReference>
<dbReference type="EMBL" id="PDEP01000002">
    <property type="protein sequence ID" value="PEN08685.1"/>
    <property type="molecule type" value="Genomic_DNA"/>
</dbReference>
<accession>A0A2H3NP93</accession>
<dbReference type="GO" id="GO:0016485">
    <property type="term" value="P:protein processing"/>
    <property type="evidence" value="ECO:0007669"/>
    <property type="project" value="TreeGrafter"/>
</dbReference>
<dbReference type="Gene3D" id="2.60.40.4070">
    <property type="match status" value="1"/>
</dbReference>
<dbReference type="RefSeq" id="WP_098061080.1">
    <property type="nucleotide sequence ID" value="NZ_PDEP01000002.1"/>
</dbReference>
<feature type="active site" description="Charge relay system" evidence="9">
    <location>
        <position position="477"/>
    </location>
</feature>
<dbReference type="InterPro" id="IPR003886">
    <property type="entry name" value="NIDO_dom"/>
</dbReference>
<dbReference type="InterPro" id="IPR023828">
    <property type="entry name" value="Peptidase_S8_Ser-AS"/>
</dbReference>
<keyword evidence="5 9" id="KW-0378">Hydrolase</keyword>
<keyword evidence="8" id="KW-0966">Cell projection</keyword>
<keyword evidence="4 9" id="KW-0645">Protease</keyword>
<dbReference type="Gene3D" id="2.60.40.10">
    <property type="entry name" value="Immunoglobulins"/>
    <property type="match status" value="6"/>
</dbReference>
<dbReference type="InterPro" id="IPR011467">
    <property type="entry name" value="DUF1573"/>
</dbReference>
<dbReference type="Pfam" id="PF18962">
    <property type="entry name" value="Por_Secre_tail"/>
    <property type="match status" value="1"/>
</dbReference>
<dbReference type="PROSITE" id="PS00136">
    <property type="entry name" value="SUBTILASE_ASP"/>
    <property type="match status" value="1"/>
</dbReference>